<dbReference type="Gene3D" id="3.30.565.10">
    <property type="entry name" value="Histidine kinase-like ATPase, C-terminal domain"/>
    <property type="match status" value="1"/>
</dbReference>
<comment type="caution">
    <text evidence="3">The sequence shown here is derived from an EMBL/GenBank/DDBJ whole genome shotgun (WGS) entry which is preliminary data.</text>
</comment>
<dbReference type="PANTHER" id="PTHR35526">
    <property type="entry name" value="ANTI-SIGMA-F FACTOR RSBW-RELATED"/>
    <property type="match status" value="1"/>
</dbReference>
<organism evidence="3">
    <name type="scientific">hydrocarbon metagenome</name>
    <dbReference type="NCBI Taxonomy" id="938273"/>
    <lineage>
        <taxon>unclassified sequences</taxon>
        <taxon>metagenomes</taxon>
        <taxon>ecological metagenomes</taxon>
    </lineage>
</organism>
<gene>
    <name evidence="3" type="ORF">ASZ90_000317</name>
</gene>
<dbReference type="GO" id="GO:0004674">
    <property type="term" value="F:protein serine/threonine kinase activity"/>
    <property type="evidence" value="ECO:0007669"/>
    <property type="project" value="UniProtKB-KW"/>
</dbReference>
<evidence type="ECO:0000256" key="1">
    <source>
        <dbReference type="ARBA" id="ARBA00022527"/>
    </source>
</evidence>
<protein>
    <submittedName>
        <fullName evidence="3">Serine-protein kinase rsbw</fullName>
        <ecNumber evidence="3">2.7.11.1</ecNumber>
    </submittedName>
</protein>
<dbReference type="CDD" id="cd16936">
    <property type="entry name" value="HATPase_RsbW-like"/>
    <property type="match status" value="1"/>
</dbReference>
<dbReference type="EC" id="2.7.11.1" evidence="3"/>
<keyword evidence="3" id="KW-0808">Transferase</keyword>
<dbReference type="AlphaFoldDB" id="A0A0W8G9H7"/>
<dbReference type="InterPro" id="IPR036890">
    <property type="entry name" value="HATPase_C_sf"/>
</dbReference>
<keyword evidence="3" id="KW-0418">Kinase</keyword>
<name>A0A0W8G9H7_9ZZZZ</name>
<keyword evidence="1" id="KW-0723">Serine/threonine-protein kinase</keyword>
<dbReference type="EMBL" id="LNQE01000036">
    <property type="protein sequence ID" value="KUG29786.1"/>
    <property type="molecule type" value="Genomic_DNA"/>
</dbReference>
<dbReference type="InterPro" id="IPR003594">
    <property type="entry name" value="HATPase_dom"/>
</dbReference>
<dbReference type="InterPro" id="IPR050267">
    <property type="entry name" value="Anti-sigma-factor_SerPK"/>
</dbReference>
<dbReference type="PANTHER" id="PTHR35526:SF6">
    <property type="entry name" value="SLR1861 PROTEIN"/>
    <property type="match status" value="1"/>
</dbReference>
<sequence length="138" mass="15862">MDEVVVLRLSNQLPELDRLAEAVEAFGERHGFPRKTVYQLRLVLDELLTNVISYGFSDNKDHEIEVEIRLAGSQLQFRIEDDAAPFDPLRVDSPDLTTTVEDRAIGGLGIHLVRKLMDSVHYERRDDKNRLFLEKTIS</sequence>
<dbReference type="SUPFAM" id="SSF55874">
    <property type="entry name" value="ATPase domain of HSP90 chaperone/DNA topoisomerase II/histidine kinase"/>
    <property type="match status" value="1"/>
</dbReference>
<dbReference type="Pfam" id="PF13581">
    <property type="entry name" value="HATPase_c_2"/>
    <property type="match status" value="1"/>
</dbReference>
<evidence type="ECO:0000259" key="2">
    <source>
        <dbReference type="Pfam" id="PF13581"/>
    </source>
</evidence>
<accession>A0A0W8G9H7</accession>
<proteinExistence type="predicted"/>
<reference evidence="3" key="1">
    <citation type="journal article" date="2015" name="Proc. Natl. Acad. Sci. U.S.A.">
        <title>Networks of energetic and metabolic interactions define dynamics in microbial communities.</title>
        <authorList>
            <person name="Embree M."/>
            <person name="Liu J.K."/>
            <person name="Al-Bassam M.M."/>
            <person name="Zengler K."/>
        </authorList>
    </citation>
    <scope>NUCLEOTIDE SEQUENCE</scope>
</reference>
<feature type="domain" description="Histidine kinase/HSP90-like ATPase" evidence="2">
    <location>
        <begin position="13"/>
        <end position="133"/>
    </location>
</feature>
<evidence type="ECO:0000313" key="3">
    <source>
        <dbReference type="EMBL" id="KUG29786.1"/>
    </source>
</evidence>